<dbReference type="SUPFAM" id="SSF55486">
    <property type="entry name" value="Metalloproteases ('zincins'), catalytic domain"/>
    <property type="match status" value="1"/>
</dbReference>
<dbReference type="CDD" id="cd11007">
    <property type="entry name" value="M35_like_1"/>
    <property type="match status" value="1"/>
</dbReference>
<feature type="domain" description="Lysine-specific metallo-endopeptidase" evidence="1">
    <location>
        <begin position="74"/>
        <end position="229"/>
    </location>
</feature>
<accession>A0A7Y0FGH2</accession>
<dbReference type="AlphaFoldDB" id="A0A7Y0FGH2"/>
<name>A0A7Y0FGH2_9BURK</name>
<dbReference type="Pfam" id="PF14521">
    <property type="entry name" value="Aspzincin_M35"/>
    <property type="match status" value="1"/>
</dbReference>
<dbReference type="InterPro" id="IPR034108">
    <property type="entry name" value="Pept_M35-like_proteobacteria"/>
</dbReference>
<dbReference type="InterPro" id="IPR024079">
    <property type="entry name" value="MetalloPept_cat_dom_sf"/>
</dbReference>
<evidence type="ECO:0000259" key="1">
    <source>
        <dbReference type="SMART" id="SM01351"/>
    </source>
</evidence>
<dbReference type="SMART" id="SM01351">
    <property type="entry name" value="Aspzincin_M35"/>
    <property type="match status" value="1"/>
</dbReference>
<evidence type="ECO:0000313" key="2">
    <source>
        <dbReference type="EMBL" id="NML35191.1"/>
    </source>
</evidence>
<protein>
    <recommendedName>
        <fullName evidence="1">Lysine-specific metallo-endopeptidase domain-containing protein</fullName>
    </recommendedName>
</protein>
<gene>
    <name evidence="2" type="ORF">HHL14_30760</name>
</gene>
<dbReference type="InterPro" id="IPR029463">
    <property type="entry name" value="Lys_MEP"/>
</dbReference>
<dbReference type="RefSeq" id="WP_169501373.1">
    <property type="nucleotide sequence ID" value="NZ_JABBFZ010000032.1"/>
</dbReference>
<keyword evidence="3" id="KW-1185">Reference proteome</keyword>
<dbReference type="EMBL" id="JABBFZ010000032">
    <property type="protein sequence ID" value="NML35191.1"/>
    <property type="molecule type" value="Genomic_DNA"/>
</dbReference>
<dbReference type="Gene3D" id="3.40.390.10">
    <property type="entry name" value="Collagenase (Catalytic Domain)"/>
    <property type="match status" value="1"/>
</dbReference>
<reference evidence="2 3" key="1">
    <citation type="submission" date="2020-04" db="EMBL/GenBank/DDBJ databases">
        <title>Paraburkholderia sp. G-4-1-8 isolated from soil.</title>
        <authorList>
            <person name="Dahal R.H."/>
        </authorList>
    </citation>
    <scope>NUCLEOTIDE SEQUENCE [LARGE SCALE GENOMIC DNA]</scope>
    <source>
        <strain evidence="2 3">G-4-1-8</strain>
    </source>
</reference>
<evidence type="ECO:0000313" key="3">
    <source>
        <dbReference type="Proteomes" id="UP000583127"/>
    </source>
</evidence>
<dbReference type="Proteomes" id="UP000583127">
    <property type="component" value="Unassembled WGS sequence"/>
</dbReference>
<proteinExistence type="predicted"/>
<organism evidence="2 3">
    <name type="scientific">Paraburkholderia antibiotica</name>
    <dbReference type="NCBI Taxonomy" id="2728839"/>
    <lineage>
        <taxon>Bacteria</taxon>
        <taxon>Pseudomonadati</taxon>
        <taxon>Pseudomonadota</taxon>
        <taxon>Betaproteobacteria</taxon>
        <taxon>Burkholderiales</taxon>
        <taxon>Burkholderiaceae</taxon>
        <taxon>Paraburkholderia</taxon>
    </lineage>
</organism>
<dbReference type="GO" id="GO:0004222">
    <property type="term" value="F:metalloendopeptidase activity"/>
    <property type="evidence" value="ECO:0007669"/>
    <property type="project" value="InterPro"/>
</dbReference>
<comment type="caution">
    <text evidence="2">The sequence shown here is derived from an EMBL/GenBank/DDBJ whole genome shotgun (WGS) entry which is preliminary data.</text>
</comment>
<sequence length="236" mass="27084">MNNNEYGFRIPTEVEDDDWIVVHPGTWTNTNPESLVEVVINTTPICPNMTNKEFRKEIMRARDIGVGLVKQRIKAVALWDESEQGRAQTFFGRSDIELRNYLSLRLPRLLKAMQELVPEKIIRWDSRTSRALSCGRLKPTSPDAHAAVCKPDSEKRIIVIHPAFCESPFGRLRDGCKIKTIIHECTHFTDTFNSEDHMYGNRERGISIWAQREPHKAIENADSITGYIATFNEEIS</sequence>